<protein>
    <submittedName>
        <fullName evidence="2">Uncharacterized protein</fullName>
    </submittedName>
</protein>
<name>A0ABV5G047_9MICC</name>
<sequence length="93" mass="10295">MNRGCEGPGWAGPGAHRTAGRYTRSGPALRWRTTVGGSPPCPNSPHQPGRPERPVRRPPPTARPRRRRPWPRGSAPLWSTTTSPSMARPRPWC</sequence>
<dbReference type="EMBL" id="JBHMFI010000001">
    <property type="protein sequence ID" value="MFB9072322.1"/>
    <property type="molecule type" value="Genomic_DNA"/>
</dbReference>
<proteinExistence type="predicted"/>
<gene>
    <name evidence="2" type="ORF">ACFFX0_14385</name>
</gene>
<evidence type="ECO:0000313" key="2">
    <source>
        <dbReference type="EMBL" id="MFB9072322.1"/>
    </source>
</evidence>
<reference evidence="2 3" key="1">
    <citation type="submission" date="2024-09" db="EMBL/GenBank/DDBJ databases">
        <authorList>
            <person name="Sun Q."/>
            <person name="Mori K."/>
        </authorList>
    </citation>
    <scope>NUCLEOTIDE SEQUENCE [LARGE SCALE GENOMIC DNA]</scope>
    <source>
        <strain evidence="2 3">CCM 7609</strain>
    </source>
</reference>
<feature type="compositionally biased region" description="Gly residues" evidence="1">
    <location>
        <begin position="1"/>
        <end position="12"/>
    </location>
</feature>
<accession>A0ABV5G047</accession>
<feature type="region of interest" description="Disordered" evidence="1">
    <location>
        <begin position="1"/>
        <end position="93"/>
    </location>
</feature>
<comment type="caution">
    <text evidence="2">The sequence shown here is derived from an EMBL/GenBank/DDBJ whole genome shotgun (WGS) entry which is preliminary data.</text>
</comment>
<dbReference type="Proteomes" id="UP001589575">
    <property type="component" value="Unassembled WGS sequence"/>
</dbReference>
<evidence type="ECO:0000313" key="3">
    <source>
        <dbReference type="Proteomes" id="UP001589575"/>
    </source>
</evidence>
<evidence type="ECO:0000256" key="1">
    <source>
        <dbReference type="SAM" id="MobiDB-lite"/>
    </source>
</evidence>
<organism evidence="2 3">
    <name type="scientific">Citricoccus parietis</name>
    <dbReference type="NCBI Taxonomy" id="592307"/>
    <lineage>
        <taxon>Bacteria</taxon>
        <taxon>Bacillati</taxon>
        <taxon>Actinomycetota</taxon>
        <taxon>Actinomycetes</taxon>
        <taxon>Micrococcales</taxon>
        <taxon>Micrococcaceae</taxon>
        <taxon>Citricoccus</taxon>
    </lineage>
</organism>
<keyword evidence="3" id="KW-1185">Reference proteome</keyword>